<gene>
    <name evidence="1" type="ORF">F4820DRAFT_456587</name>
</gene>
<proteinExistence type="predicted"/>
<name>A0ACB9Z9S9_9PEZI</name>
<comment type="caution">
    <text evidence="1">The sequence shown here is derived from an EMBL/GenBank/DDBJ whole genome shotgun (WGS) entry which is preliminary data.</text>
</comment>
<sequence>MATNIPLQHSSSTWSLDHLSTELLVLIFEQLRDIDSRTLACARQLSRRFESIIAPIQFNTVHLNERIITTQAEIHFPRVCEYLYTYTRHVYMRSDLDPEDTARVLDRIQRLSSLQWRYVGVRTHPGFSSRPSHILNPKHTQANGIKLYVDDLPLMRFDHDFHDAYLQWFPASNIVSLKMKSTTAPLTTRLESVKHLLLETHRIETFHYSDRGQGTQFSLEGNERLPAFKDLLLRSYDWNHNAAAVQRHWDFSRLRHLTLIDVPLFNFLSSVPDAELHQLRTLHCEDFTTHVPDRREEVSVGLYMLTRRIHSLRTLKITCHTHLFPIDGILHHADSLRTLRFRDYVGFDDETRRCPTMRPEDLAYLSARLVNLRAAELDMDAQLCGEPAPFLRALCAFPRLETLVLHTQTALRVPDDGGVYHRHDDGATDEDYEAVASILSALVRGRRGARPWRRVTINVGGWRPAMVRRVGAAWREWNRRGVYAERCFVLERDDDDGSMKLREEMGSASG</sequence>
<protein>
    <submittedName>
        <fullName evidence="1">Uncharacterized protein</fullName>
    </submittedName>
</protein>
<keyword evidence="2" id="KW-1185">Reference proteome</keyword>
<reference evidence="1 2" key="1">
    <citation type="journal article" date="2022" name="New Phytol.">
        <title>Ecological generalism drives hyperdiversity of secondary metabolite gene clusters in xylarialean endophytes.</title>
        <authorList>
            <person name="Franco M.E.E."/>
            <person name="Wisecaver J.H."/>
            <person name="Arnold A.E."/>
            <person name="Ju Y.M."/>
            <person name="Slot J.C."/>
            <person name="Ahrendt S."/>
            <person name="Moore L.P."/>
            <person name="Eastman K.E."/>
            <person name="Scott K."/>
            <person name="Konkel Z."/>
            <person name="Mondo S.J."/>
            <person name="Kuo A."/>
            <person name="Hayes R.D."/>
            <person name="Haridas S."/>
            <person name="Andreopoulos B."/>
            <person name="Riley R."/>
            <person name="LaButti K."/>
            <person name="Pangilinan J."/>
            <person name="Lipzen A."/>
            <person name="Amirebrahimi M."/>
            <person name="Yan J."/>
            <person name="Adam C."/>
            <person name="Keymanesh K."/>
            <person name="Ng V."/>
            <person name="Louie K."/>
            <person name="Northen T."/>
            <person name="Drula E."/>
            <person name="Henrissat B."/>
            <person name="Hsieh H.M."/>
            <person name="Youens-Clark K."/>
            <person name="Lutzoni F."/>
            <person name="Miadlikowska J."/>
            <person name="Eastwood D.C."/>
            <person name="Hamelin R.C."/>
            <person name="Grigoriev I.V."/>
            <person name="U'Ren J.M."/>
        </authorList>
    </citation>
    <scope>NUCLEOTIDE SEQUENCE [LARGE SCALE GENOMIC DNA]</scope>
    <source>
        <strain evidence="1 2">CBS 119005</strain>
    </source>
</reference>
<evidence type="ECO:0000313" key="2">
    <source>
        <dbReference type="Proteomes" id="UP001497700"/>
    </source>
</evidence>
<accession>A0ACB9Z9S9</accession>
<dbReference type="Proteomes" id="UP001497700">
    <property type="component" value="Unassembled WGS sequence"/>
</dbReference>
<organism evidence="1 2">
    <name type="scientific">Hypoxylon rubiginosum</name>
    <dbReference type="NCBI Taxonomy" id="110542"/>
    <lineage>
        <taxon>Eukaryota</taxon>
        <taxon>Fungi</taxon>
        <taxon>Dikarya</taxon>
        <taxon>Ascomycota</taxon>
        <taxon>Pezizomycotina</taxon>
        <taxon>Sordariomycetes</taxon>
        <taxon>Xylariomycetidae</taxon>
        <taxon>Xylariales</taxon>
        <taxon>Hypoxylaceae</taxon>
        <taxon>Hypoxylon</taxon>
    </lineage>
</organism>
<evidence type="ECO:0000313" key="1">
    <source>
        <dbReference type="EMBL" id="KAI4868106.1"/>
    </source>
</evidence>
<dbReference type="EMBL" id="MU393441">
    <property type="protein sequence ID" value="KAI4868106.1"/>
    <property type="molecule type" value="Genomic_DNA"/>
</dbReference>